<proteinExistence type="predicted"/>
<reference evidence="3" key="2">
    <citation type="journal article" date="2016" name="Sci. Rep.">
        <title>Dictyocaulus viviparus genome, variome and transcriptome elucidate lungworm biology and support future intervention.</title>
        <authorList>
            <person name="McNulty S.N."/>
            <person name="Strube C."/>
            <person name="Rosa B.A."/>
            <person name="Martin J.C."/>
            <person name="Tyagi R."/>
            <person name="Choi Y.J."/>
            <person name="Wang Q."/>
            <person name="Hallsworth Pepin K."/>
            <person name="Zhang X."/>
            <person name="Ozersky P."/>
            <person name="Wilson R.K."/>
            <person name="Sternberg P.W."/>
            <person name="Gasser R.B."/>
            <person name="Mitreva M."/>
        </authorList>
    </citation>
    <scope>NUCLEOTIDE SEQUENCE [LARGE SCALE GENOMIC DNA]</scope>
    <source>
        <strain evidence="3">HannoverDv2000</strain>
    </source>
</reference>
<evidence type="ECO:0000313" key="3">
    <source>
        <dbReference type="Proteomes" id="UP000053766"/>
    </source>
</evidence>
<gene>
    <name evidence="2" type="ORF">DICVIV_11303</name>
</gene>
<organism evidence="2 3">
    <name type="scientific">Dictyocaulus viviparus</name>
    <name type="common">Bovine lungworm</name>
    <dbReference type="NCBI Taxonomy" id="29172"/>
    <lineage>
        <taxon>Eukaryota</taxon>
        <taxon>Metazoa</taxon>
        <taxon>Ecdysozoa</taxon>
        <taxon>Nematoda</taxon>
        <taxon>Chromadorea</taxon>
        <taxon>Rhabditida</taxon>
        <taxon>Rhabditina</taxon>
        <taxon>Rhabditomorpha</taxon>
        <taxon>Strongyloidea</taxon>
        <taxon>Metastrongylidae</taxon>
        <taxon>Dictyocaulus</taxon>
    </lineage>
</organism>
<accession>A0A0D8XK77</accession>
<dbReference type="AlphaFoldDB" id="A0A0D8XK77"/>
<dbReference type="Proteomes" id="UP000053766">
    <property type="component" value="Unassembled WGS sequence"/>
</dbReference>
<sequence>MITTDNESKKLILSFDLHQATYGCTMSSMPPLHPMFLRKDPVTLLLCPKRMPRHFSNPSFSGVQRKTAVNSSRSKSRTHFEVNEELSATNSWGFDDEAMKIPEIVKPSTKAIITSTLNYELIDPNRNGLLKDIGSINVGFGVGVGVPGNDPVRVGTKN</sequence>
<dbReference type="OrthoDB" id="5870865at2759"/>
<dbReference type="EMBL" id="KN716637">
    <property type="protein sequence ID" value="KJH42691.1"/>
    <property type="molecule type" value="Genomic_DNA"/>
</dbReference>
<evidence type="ECO:0000313" key="2">
    <source>
        <dbReference type="EMBL" id="KJH42691.1"/>
    </source>
</evidence>
<keyword evidence="3" id="KW-1185">Reference proteome</keyword>
<feature type="compositionally biased region" description="Polar residues" evidence="1">
    <location>
        <begin position="57"/>
        <end position="73"/>
    </location>
</feature>
<evidence type="ECO:0000256" key="1">
    <source>
        <dbReference type="SAM" id="MobiDB-lite"/>
    </source>
</evidence>
<feature type="region of interest" description="Disordered" evidence="1">
    <location>
        <begin position="57"/>
        <end position="82"/>
    </location>
</feature>
<reference evidence="2 3" key="1">
    <citation type="submission" date="2013-11" db="EMBL/GenBank/DDBJ databases">
        <title>Draft genome of the bovine lungworm Dictyocaulus viviparus.</title>
        <authorList>
            <person name="Mitreva M."/>
        </authorList>
    </citation>
    <scope>NUCLEOTIDE SEQUENCE [LARGE SCALE GENOMIC DNA]</scope>
    <source>
        <strain evidence="2 3">HannoverDv2000</strain>
    </source>
</reference>
<protein>
    <submittedName>
        <fullName evidence="2">Uncharacterized protein</fullName>
    </submittedName>
</protein>
<dbReference type="STRING" id="29172.A0A0D8XK77"/>
<name>A0A0D8XK77_DICVI</name>